<evidence type="ECO:0000256" key="2">
    <source>
        <dbReference type="ARBA" id="ARBA00022475"/>
    </source>
</evidence>
<dbReference type="Pfam" id="PF13520">
    <property type="entry name" value="AA_permease_2"/>
    <property type="match status" value="1"/>
</dbReference>
<dbReference type="PIRSF" id="PIRSF006060">
    <property type="entry name" value="AA_transporter"/>
    <property type="match status" value="1"/>
</dbReference>
<dbReference type="AlphaFoldDB" id="A0A1I0UD07"/>
<dbReference type="Gene3D" id="1.20.1740.10">
    <property type="entry name" value="Amino acid/polyamine transporter I"/>
    <property type="match status" value="1"/>
</dbReference>
<feature type="transmembrane region" description="Helical" evidence="6">
    <location>
        <begin position="53"/>
        <end position="72"/>
    </location>
</feature>
<keyword evidence="5 6" id="KW-0472">Membrane</keyword>
<feature type="transmembrane region" description="Helical" evidence="6">
    <location>
        <begin position="310"/>
        <end position="335"/>
    </location>
</feature>
<evidence type="ECO:0000313" key="8">
    <source>
        <dbReference type="Proteomes" id="UP000182054"/>
    </source>
</evidence>
<gene>
    <name evidence="7" type="ORF">SAMN05444374_12019</name>
</gene>
<evidence type="ECO:0000256" key="5">
    <source>
        <dbReference type="ARBA" id="ARBA00023136"/>
    </source>
</evidence>
<feature type="transmembrane region" description="Helical" evidence="6">
    <location>
        <begin position="447"/>
        <end position="469"/>
    </location>
</feature>
<reference evidence="7 8" key="1">
    <citation type="submission" date="2016-10" db="EMBL/GenBank/DDBJ databases">
        <authorList>
            <person name="de Groot N.N."/>
        </authorList>
    </citation>
    <scope>NUCLEOTIDE SEQUENCE [LARGE SCALE GENOMIC DNA]</scope>
    <source>
        <strain evidence="7 8">DSM 44908</strain>
    </source>
</reference>
<sequence>MAQATEAAAAEKNPELERVLGPGLLLLFIVGDILGAGVYAVTGDMIENVGGMAWLPFVLAFVVATLTAFSYLELVCKYPQAAGAALYTHKAFGIHFFTFLVAFAVICSGITSASTSSNVVAGNLLAGLHETFSTEDGIGWFDVPTGSTAQLVVALVFMGLLAAINLRGVGESVKFNVILTIIEMTALAIVIVIGFVAVGSGSAEGDIANLVVFEDPNEKGWFLAVTVATTIAFFAMVGFEDSVNMVEETKNPERIFPKMMLSGLGIACLIYVLVVVAVIAVLPLDYDSGSEGILLHVVRLGAPGLPIDEIFPYLTVFAVANTALINMLMASRLIYGLGRQRILPKTLSSVLPVRRSPWAAILFSTVLAVVLIVVVNRLSGNSVVSALSGTTGLLLLAVFAVVNVACLVLKRRHPSNGFTAPVAVPVVGAVMCLFLVGPWARTDAQMIQYRIAGAMLLLGVVLWVITHFVNKATMGKSRFVDVDRLTYDEQANLGDRVRDRGDDY</sequence>
<dbReference type="Proteomes" id="UP000182054">
    <property type="component" value="Unassembled WGS sequence"/>
</dbReference>
<feature type="transmembrane region" description="Helical" evidence="6">
    <location>
        <begin position="356"/>
        <end position="375"/>
    </location>
</feature>
<evidence type="ECO:0000256" key="6">
    <source>
        <dbReference type="SAM" id="Phobius"/>
    </source>
</evidence>
<organism evidence="7 8">
    <name type="scientific">Rhodococcoides kroppenstedtii</name>
    <dbReference type="NCBI Taxonomy" id="293050"/>
    <lineage>
        <taxon>Bacteria</taxon>
        <taxon>Bacillati</taxon>
        <taxon>Actinomycetota</taxon>
        <taxon>Actinomycetes</taxon>
        <taxon>Mycobacteriales</taxon>
        <taxon>Nocardiaceae</taxon>
        <taxon>Rhodococcoides</taxon>
    </lineage>
</organism>
<protein>
    <submittedName>
        <fullName evidence="7">Amino acid/polyamine/organocation transporter, APC superfamily</fullName>
    </submittedName>
</protein>
<dbReference type="GO" id="GO:0005886">
    <property type="term" value="C:plasma membrane"/>
    <property type="evidence" value="ECO:0007669"/>
    <property type="project" value="UniProtKB-SubCell"/>
</dbReference>
<dbReference type="InterPro" id="IPR002293">
    <property type="entry name" value="AA/rel_permease1"/>
</dbReference>
<dbReference type="RefSeq" id="WP_068365796.1">
    <property type="nucleotide sequence ID" value="NZ_FOJN01000020.1"/>
</dbReference>
<keyword evidence="4 6" id="KW-1133">Transmembrane helix</keyword>
<dbReference type="InterPro" id="IPR050367">
    <property type="entry name" value="APC_superfamily"/>
</dbReference>
<accession>A0A1I0UD07</accession>
<comment type="subcellular location">
    <subcellularLocation>
        <location evidence="1">Cell membrane</location>
        <topology evidence="1">Multi-pass membrane protein</topology>
    </subcellularLocation>
</comment>
<evidence type="ECO:0000256" key="4">
    <source>
        <dbReference type="ARBA" id="ARBA00022989"/>
    </source>
</evidence>
<evidence type="ECO:0000313" key="7">
    <source>
        <dbReference type="EMBL" id="SFA61911.1"/>
    </source>
</evidence>
<feature type="transmembrane region" description="Helical" evidence="6">
    <location>
        <begin position="19"/>
        <end position="41"/>
    </location>
</feature>
<proteinExistence type="predicted"/>
<dbReference type="GO" id="GO:0022857">
    <property type="term" value="F:transmembrane transporter activity"/>
    <property type="evidence" value="ECO:0007669"/>
    <property type="project" value="InterPro"/>
</dbReference>
<keyword evidence="3 6" id="KW-0812">Transmembrane</keyword>
<keyword evidence="2" id="KW-1003">Cell membrane</keyword>
<dbReference type="OrthoDB" id="4568421at2"/>
<evidence type="ECO:0000256" key="1">
    <source>
        <dbReference type="ARBA" id="ARBA00004651"/>
    </source>
</evidence>
<evidence type="ECO:0000256" key="3">
    <source>
        <dbReference type="ARBA" id="ARBA00022692"/>
    </source>
</evidence>
<dbReference type="PANTHER" id="PTHR42770:SF11">
    <property type="entry name" value="INNER MEMBRANE TRANSPORT PROTEIN YBAT"/>
    <property type="match status" value="1"/>
</dbReference>
<feature type="transmembrane region" description="Helical" evidence="6">
    <location>
        <begin position="421"/>
        <end position="441"/>
    </location>
</feature>
<feature type="transmembrane region" description="Helical" evidence="6">
    <location>
        <begin position="220"/>
        <end position="239"/>
    </location>
</feature>
<dbReference type="EMBL" id="FOJN01000020">
    <property type="protein sequence ID" value="SFA61911.1"/>
    <property type="molecule type" value="Genomic_DNA"/>
</dbReference>
<dbReference type="GeneID" id="85487560"/>
<feature type="transmembrane region" description="Helical" evidence="6">
    <location>
        <begin position="178"/>
        <end position="200"/>
    </location>
</feature>
<dbReference type="PANTHER" id="PTHR42770">
    <property type="entry name" value="AMINO ACID TRANSPORTER-RELATED"/>
    <property type="match status" value="1"/>
</dbReference>
<name>A0A1I0UD07_9NOCA</name>
<feature type="transmembrane region" description="Helical" evidence="6">
    <location>
        <begin position="260"/>
        <end position="282"/>
    </location>
</feature>
<feature type="transmembrane region" description="Helical" evidence="6">
    <location>
        <begin position="92"/>
        <end position="113"/>
    </location>
</feature>
<feature type="transmembrane region" description="Helical" evidence="6">
    <location>
        <begin position="148"/>
        <end position="166"/>
    </location>
</feature>
<feature type="transmembrane region" description="Helical" evidence="6">
    <location>
        <begin position="387"/>
        <end position="409"/>
    </location>
</feature>